<gene>
    <name evidence="1" type="ORF">ACFQ2K_41520</name>
</gene>
<name>A0ABW2X7Z1_9ACTN</name>
<comment type="caution">
    <text evidence="1">The sequence shown here is derived from an EMBL/GenBank/DDBJ whole genome shotgun (WGS) entry which is preliminary data.</text>
</comment>
<sequence>MPRTTTGLWDINSIGRVRAYGRTCLVAVLSDGQPTKEAGIALVEAVAKAAVGVFGRAR</sequence>
<evidence type="ECO:0000313" key="2">
    <source>
        <dbReference type="Proteomes" id="UP001596915"/>
    </source>
</evidence>
<evidence type="ECO:0000313" key="1">
    <source>
        <dbReference type="EMBL" id="MFD0628155.1"/>
    </source>
</evidence>
<proteinExistence type="predicted"/>
<dbReference type="Proteomes" id="UP001596915">
    <property type="component" value="Unassembled WGS sequence"/>
</dbReference>
<keyword evidence="2" id="KW-1185">Reference proteome</keyword>
<reference evidence="2" key="1">
    <citation type="journal article" date="2019" name="Int. J. Syst. Evol. Microbiol.">
        <title>The Global Catalogue of Microorganisms (GCM) 10K type strain sequencing project: providing services to taxonomists for standard genome sequencing and annotation.</title>
        <authorList>
            <consortium name="The Broad Institute Genomics Platform"/>
            <consortium name="The Broad Institute Genome Sequencing Center for Infectious Disease"/>
            <person name="Wu L."/>
            <person name="Ma J."/>
        </authorList>
    </citation>
    <scope>NUCLEOTIDE SEQUENCE [LARGE SCALE GENOMIC DNA]</scope>
    <source>
        <strain evidence="2">JCM 12607</strain>
    </source>
</reference>
<dbReference type="EMBL" id="JBHTGL010000008">
    <property type="protein sequence ID" value="MFD0628155.1"/>
    <property type="molecule type" value="Genomic_DNA"/>
</dbReference>
<protein>
    <submittedName>
        <fullName evidence="1">Uncharacterized protein</fullName>
    </submittedName>
</protein>
<organism evidence="1 2">
    <name type="scientific">Streptomyces sanglieri</name>
    <dbReference type="NCBI Taxonomy" id="193460"/>
    <lineage>
        <taxon>Bacteria</taxon>
        <taxon>Bacillati</taxon>
        <taxon>Actinomycetota</taxon>
        <taxon>Actinomycetes</taxon>
        <taxon>Kitasatosporales</taxon>
        <taxon>Streptomycetaceae</taxon>
        <taxon>Streptomyces</taxon>
    </lineage>
</organism>
<accession>A0ABW2X7Z1</accession>